<accession>Q7MRE3</accession>
<dbReference type="Gene3D" id="1.20.120.1490">
    <property type="match status" value="1"/>
</dbReference>
<dbReference type="EMBL" id="BX571660">
    <property type="protein sequence ID" value="CAE10486.1"/>
    <property type="molecule type" value="Genomic_DNA"/>
</dbReference>
<dbReference type="Proteomes" id="UP000000422">
    <property type="component" value="Chromosome"/>
</dbReference>
<reference evidence="3 4" key="1">
    <citation type="journal article" date="2003" name="Proc. Natl. Acad. Sci. U.S.A.">
        <title>Complete genome sequence and analysis of Wolinella succinogenes.</title>
        <authorList>
            <person name="Baar C."/>
            <person name="Eppinger M."/>
            <person name="Raddatz G."/>
            <person name="Simon JM."/>
            <person name="Lanz C."/>
            <person name="Klimmek O."/>
            <person name="Nandakumar R."/>
            <person name="Gross R."/>
            <person name="Rosinus A."/>
            <person name="Keller H."/>
            <person name="Jagtap P."/>
            <person name="Linke B."/>
            <person name="Meyer F."/>
            <person name="Lederer H."/>
            <person name="Schuster S.C."/>
        </authorList>
    </citation>
    <scope>NUCLEOTIDE SEQUENCE [LARGE SCALE GENOMIC DNA]</scope>
    <source>
        <strain evidence="4">ATCC 29543 / DSM 1740 / CCUG 13145 / JCM 31913 / LMG 7466 / NCTC 11488 / FDC 602W</strain>
    </source>
</reference>
<dbReference type="eggNOG" id="ENOG5033MPQ">
    <property type="taxonomic scope" value="Bacteria"/>
</dbReference>
<dbReference type="KEGG" id="wsu:WS1424"/>
<protein>
    <recommendedName>
        <fullName evidence="5">Periplasmic heavy metal sensor</fullName>
    </recommendedName>
</protein>
<dbReference type="HOGENOM" id="CLU_1776729_0_0_7"/>
<organism evidence="4">
    <name type="scientific">Wolinella succinogenes (strain ATCC 29543 / DSM 1740 / CCUG 13145 / JCM 31913 / LMG 7466 / NCTC 11488 / FDC 602W)</name>
    <name type="common">Vibrio succinogenes</name>
    <dbReference type="NCBI Taxonomy" id="273121"/>
    <lineage>
        <taxon>Bacteria</taxon>
        <taxon>Pseudomonadati</taxon>
        <taxon>Campylobacterota</taxon>
        <taxon>Epsilonproteobacteria</taxon>
        <taxon>Campylobacterales</taxon>
        <taxon>Helicobacteraceae</taxon>
        <taxon>Wolinella</taxon>
    </lineage>
</organism>
<keyword evidence="2" id="KW-0732">Signal</keyword>
<evidence type="ECO:0000313" key="3">
    <source>
        <dbReference type="EMBL" id="CAE10486.1"/>
    </source>
</evidence>
<keyword evidence="1" id="KW-0175">Coiled coil</keyword>
<evidence type="ECO:0008006" key="5">
    <source>
        <dbReference type="Google" id="ProtNLM"/>
    </source>
</evidence>
<proteinExistence type="predicted"/>
<evidence type="ECO:0000313" key="4">
    <source>
        <dbReference type="Proteomes" id="UP000000422"/>
    </source>
</evidence>
<evidence type="ECO:0000256" key="2">
    <source>
        <dbReference type="SAM" id="SignalP"/>
    </source>
</evidence>
<name>Q7MRE3_WOLSU</name>
<evidence type="ECO:0000256" key="1">
    <source>
        <dbReference type="SAM" id="Coils"/>
    </source>
</evidence>
<dbReference type="RefSeq" id="WP_011139271.1">
    <property type="nucleotide sequence ID" value="NC_005090.1"/>
</dbReference>
<feature type="chain" id="PRO_5004288655" description="Periplasmic heavy metal sensor" evidence="2">
    <location>
        <begin position="22"/>
        <end position="146"/>
    </location>
</feature>
<dbReference type="AlphaFoldDB" id="Q7MRE3"/>
<feature type="coiled-coil region" evidence="1">
    <location>
        <begin position="93"/>
        <end position="120"/>
    </location>
</feature>
<gene>
    <name evidence="3" type="ordered locus">WS1424</name>
</gene>
<keyword evidence="4" id="KW-1185">Reference proteome</keyword>
<sequence length="146" mass="16615">MRGVVLALCMSAGLLAAPAQGEVKEEKKSSLSVSDLVKVDMPNKYVRTGALDLSGEQVAKIMERVRPLMHEHYQVKMQEAFLLEKRIGRLIDQKREKEEIKKLMDEVAVLKREAMDVKLEVIGIFQEVLTPEQWQKVLELNKAAKK</sequence>
<feature type="signal peptide" evidence="2">
    <location>
        <begin position="1"/>
        <end position="21"/>
    </location>
</feature>
<dbReference type="STRING" id="273121.WS1424"/>